<dbReference type="PANTHER" id="PTHR46033">
    <property type="entry name" value="PROTEIN MAIN-LIKE 2"/>
    <property type="match status" value="1"/>
</dbReference>
<dbReference type="GO" id="GO:0008270">
    <property type="term" value="F:zinc ion binding"/>
    <property type="evidence" value="ECO:0007669"/>
    <property type="project" value="InterPro"/>
</dbReference>
<dbReference type="GeneID" id="120254673"/>
<evidence type="ECO:0000313" key="3">
    <source>
        <dbReference type="RefSeq" id="XP_039118672.1"/>
    </source>
</evidence>
<evidence type="ECO:0000259" key="1">
    <source>
        <dbReference type="Pfam" id="PF10536"/>
    </source>
</evidence>
<dbReference type="PROSITE" id="PS00059">
    <property type="entry name" value="ADH_ZINC"/>
    <property type="match status" value="1"/>
</dbReference>
<dbReference type="Pfam" id="PF10536">
    <property type="entry name" value="PMD"/>
    <property type="match status" value="1"/>
</dbReference>
<name>A0AB40AUM0_DIOCR</name>
<dbReference type="RefSeq" id="XP_039118672.1">
    <property type="nucleotide sequence ID" value="XM_039262738.1"/>
</dbReference>
<keyword evidence="2" id="KW-1185">Reference proteome</keyword>
<dbReference type="AlphaFoldDB" id="A0AB40AUM0"/>
<protein>
    <submittedName>
        <fullName evidence="3">Protein MAIN-LIKE 2-like</fullName>
    </submittedName>
</protein>
<organism evidence="2 3">
    <name type="scientific">Dioscorea cayennensis subsp. rotundata</name>
    <name type="common">White Guinea yam</name>
    <name type="synonym">Dioscorea rotundata</name>
    <dbReference type="NCBI Taxonomy" id="55577"/>
    <lineage>
        <taxon>Eukaryota</taxon>
        <taxon>Viridiplantae</taxon>
        <taxon>Streptophyta</taxon>
        <taxon>Embryophyta</taxon>
        <taxon>Tracheophyta</taxon>
        <taxon>Spermatophyta</taxon>
        <taxon>Magnoliopsida</taxon>
        <taxon>Liliopsida</taxon>
        <taxon>Dioscoreales</taxon>
        <taxon>Dioscoreaceae</taxon>
        <taxon>Dioscorea</taxon>
    </lineage>
</organism>
<dbReference type="GO" id="GO:0010073">
    <property type="term" value="P:meristem maintenance"/>
    <property type="evidence" value="ECO:0007669"/>
    <property type="project" value="InterPro"/>
</dbReference>
<dbReference type="InterPro" id="IPR002328">
    <property type="entry name" value="ADH_Zn_CS"/>
</dbReference>
<sequence>MDNVVCGFDVDQCAKQTPADISLLCVFFLSYDTNNCTVFLSLHITSSTKCEPDRVLRCRHVAIIEPPPKIISLLREAGFYHAAHILNFGIDTALVSALVERWRTETRKFYLICGETTITLENMVPLLGFPINGHEVIGQTSRLGSAVYAELLEVVPSADQRKGQNITLTWLEKTFGMLSYDAG</sequence>
<dbReference type="InterPro" id="IPR044824">
    <property type="entry name" value="MAIN-like"/>
</dbReference>
<accession>A0AB40AUM0</accession>
<dbReference type="Proteomes" id="UP001515500">
    <property type="component" value="Unplaced"/>
</dbReference>
<dbReference type="InterPro" id="IPR019557">
    <property type="entry name" value="AminoTfrase-like_pln_mobile"/>
</dbReference>
<dbReference type="PANTHER" id="PTHR46033:SF8">
    <property type="entry name" value="PROTEIN MAINTENANCE OF MERISTEMS-LIKE"/>
    <property type="match status" value="1"/>
</dbReference>
<evidence type="ECO:0000313" key="2">
    <source>
        <dbReference type="Proteomes" id="UP001515500"/>
    </source>
</evidence>
<proteinExistence type="predicted"/>
<dbReference type="GO" id="GO:0016491">
    <property type="term" value="F:oxidoreductase activity"/>
    <property type="evidence" value="ECO:0007669"/>
    <property type="project" value="InterPro"/>
</dbReference>
<feature type="domain" description="Aminotransferase-like plant mobile" evidence="1">
    <location>
        <begin position="78"/>
        <end position="176"/>
    </location>
</feature>
<gene>
    <name evidence="3" type="primary">LOC120254673</name>
</gene>
<reference evidence="3" key="1">
    <citation type="submission" date="2025-08" db="UniProtKB">
        <authorList>
            <consortium name="RefSeq"/>
        </authorList>
    </citation>
    <scope>IDENTIFICATION</scope>
</reference>